<proteinExistence type="predicted"/>
<sequence>MYPCPKCEAWCANLKNYTCDYNCHRMGKQNYWNTLYSLEYALSVEENRAKKDNNKTGQNKRREVHLLIELREDEKNKKELVCAEKGTYDCTFEIANDYPLCALDFTPYDDGMKECCKLLKKCTADNYRYEYDPECHPVYSKVWVNKYSIIKFPKKNPKYWTWNFGMFPDDVDGMYRGMKVCNLHCTNGKLVPNNRSQSFPSTALPIITTKKTTFPSKPNIILTTKLTTTKIPIPKTPLTPNLTAEVDKTEAISQGKEKGFSNSKLKKTFK</sequence>
<name>A0A914KME2_MELIC</name>
<keyword evidence="1" id="KW-1185">Reference proteome</keyword>
<organism evidence="1 2">
    <name type="scientific">Meloidogyne incognita</name>
    <name type="common">Southern root-knot nematode worm</name>
    <name type="synonym">Oxyuris incognita</name>
    <dbReference type="NCBI Taxonomy" id="6306"/>
    <lineage>
        <taxon>Eukaryota</taxon>
        <taxon>Metazoa</taxon>
        <taxon>Ecdysozoa</taxon>
        <taxon>Nematoda</taxon>
        <taxon>Chromadorea</taxon>
        <taxon>Rhabditida</taxon>
        <taxon>Tylenchina</taxon>
        <taxon>Tylenchomorpha</taxon>
        <taxon>Tylenchoidea</taxon>
        <taxon>Meloidogynidae</taxon>
        <taxon>Meloidogyninae</taxon>
        <taxon>Meloidogyne</taxon>
        <taxon>Meloidogyne incognita group</taxon>
    </lineage>
</organism>
<dbReference type="AlphaFoldDB" id="A0A914KME2"/>
<evidence type="ECO:0000313" key="2">
    <source>
        <dbReference type="WBParaSite" id="Minc3s00030g01833"/>
    </source>
</evidence>
<evidence type="ECO:0000313" key="1">
    <source>
        <dbReference type="Proteomes" id="UP000887563"/>
    </source>
</evidence>
<accession>A0A914KME2</accession>
<dbReference type="Proteomes" id="UP000887563">
    <property type="component" value="Unplaced"/>
</dbReference>
<reference evidence="2" key="1">
    <citation type="submission" date="2022-11" db="UniProtKB">
        <authorList>
            <consortium name="WormBaseParasite"/>
        </authorList>
    </citation>
    <scope>IDENTIFICATION</scope>
</reference>
<protein>
    <submittedName>
        <fullName evidence="2">Uncharacterized protein</fullName>
    </submittedName>
</protein>
<dbReference type="WBParaSite" id="Minc3s00030g01833">
    <property type="protein sequence ID" value="Minc3s00030g01833"/>
    <property type="gene ID" value="Minc3s00030g01833"/>
</dbReference>